<dbReference type="AlphaFoldDB" id="A0A8J6GH54"/>
<proteinExistence type="predicted"/>
<organism evidence="2 3">
    <name type="scientific">Microtus ochrogaster</name>
    <name type="common">Prairie vole</name>
    <dbReference type="NCBI Taxonomy" id="79684"/>
    <lineage>
        <taxon>Eukaryota</taxon>
        <taxon>Metazoa</taxon>
        <taxon>Chordata</taxon>
        <taxon>Craniata</taxon>
        <taxon>Vertebrata</taxon>
        <taxon>Euteleostomi</taxon>
        <taxon>Mammalia</taxon>
        <taxon>Eutheria</taxon>
        <taxon>Euarchontoglires</taxon>
        <taxon>Glires</taxon>
        <taxon>Rodentia</taxon>
        <taxon>Myomorpha</taxon>
        <taxon>Muroidea</taxon>
        <taxon>Cricetidae</taxon>
        <taxon>Arvicolinae</taxon>
        <taxon>Microtus</taxon>
    </lineage>
</organism>
<dbReference type="Proteomes" id="UP000710432">
    <property type="component" value="Unassembled WGS sequence"/>
</dbReference>
<name>A0A8J6GH54_MICOH</name>
<gene>
    <name evidence="2" type="ORF">LTLLF_140215</name>
</gene>
<feature type="compositionally biased region" description="Basic and acidic residues" evidence="1">
    <location>
        <begin position="28"/>
        <end position="37"/>
    </location>
</feature>
<feature type="compositionally biased region" description="Polar residues" evidence="1">
    <location>
        <begin position="1"/>
        <end position="22"/>
    </location>
</feature>
<dbReference type="EMBL" id="JAATJU010021532">
    <property type="protein sequence ID" value="KAH0513416.1"/>
    <property type="molecule type" value="Genomic_DNA"/>
</dbReference>
<feature type="region of interest" description="Disordered" evidence="1">
    <location>
        <begin position="1"/>
        <end position="62"/>
    </location>
</feature>
<sequence length="223" mass="25319">MENSHLADTTSLAGSCWISSSRGRNRKKELEQEKEHLQSAVTEDQEEEDEEDSDEAENGFPPEEVLCLRGTKQDYLMHATLDENKEVDNGGKKETIDNFQRGELEAFIQNLNLAKYTKSLIEEDEPDEKENDNKKRSKFTQGNRMAAMILLIQDDAVYMLQFVETFLNLVKKKESKQQCLLALDTFMNTHYRPSAGALEAAGLQPASFAPTGRAVQRQQGLKR</sequence>
<evidence type="ECO:0000313" key="3">
    <source>
        <dbReference type="Proteomes" id="UP000710432"/>
    </source>
</evidence>
<accession>A0A8J6GH54</accession>
<protein>
    <submittedName>
        <fullName evidence="2">CCAAT/enhancer-binding protein zeta</fullName>
    </submittedName>
</protein>
<comment type="caution">
    <text evidence="2">The sequence shown here is derived from an EMBL/GenBank/DDBJ whole genome shotgun (WGS) entry which is preliminary data.</text>
</comment>
<reference evidence="2" key="1">
    <citation type="submission" date="2020-03" db="EMBL/GenBank/DDBJ databases">
        <title>Studies in the Genomics of Life Span.</title>
        <authorList>
            <person name="Glass D."/>
        </authorList>
    </citation>
    <scope>NUCLEOTIDE SEQUENCE</scope>
    <source>
        <strain evidence="2">LTLLF</strain>
        <tissue evidence="2">Muscle</tissue>
    </source>
</reference>
<feature type="compositionally biased region" description="Acidic residues" evidence="1">
    <location>
        <begin position="43"/>
        <end position="57"/>
    </location>
</feature>
<evidence type="ECO:0000313" key="2">
    <source>
        <dbReference type="EMBL" id="KAH0513416.1"/>
    </source>
</evidence>
<evidence type="ECO:0000256" key="1">
    <source>
        <dbReference type="SAM" id="MobiDB-lite"/>
    </source>
</evidence>